<comment type="caution">
    <text evidence="2">The sequence shown here is derived from an EMBL/GenBank/DDBJ whole genome shotgun (WGS) entry which is preliminary data.</text>
</comment>
<accession>A0ABR2EPX1</accession>
<sequence>MEALGWHYNTTRGDKTMKEVYEMANTGLQFSGGQSNDVVVDSDALKSMEDEDQSVSLPVGGDADGIVMGTIEGTAILPPSRARVVAGVGDQNVSDPMPILDDVVVEVEDVIVDTSEDVIYGPWMVARSRRRQPRRENRSNGVHSTGNRLGGSRFNILPEFDSTDVTPSNNVGIGESNGVSIPDNSSFPIVVSSGGSQAPQVITHEVQNVTGSHATVSILDVANEKRRQRLAINGAKQGVGASSSGTVPGVEAMVFSGSGSGNGSDAINRS</sequence>
<dbReference type="EMBL" id="JBBPBM010000011">
    <property type="protein sequence ID" value="KAK8563900.1"/>
    <property type="molecule type" value="Genomic_DNA"/>
</dbReference>
<proteinExistence type="predicted"/>
<name>A0ABR2EPX1_9ROSI</name>
<evidence type="ECO:0000313" key="2">
    <source>
        <dbReference type="EMBL" id="KAK8563900.1"/>
    </source>
</evidence>
<reference evidence="2 3" key="1">
    <citation type="journal article" date="2024" name="G3 (Bethesda)">
        <title>Genome assembly of Hibiscus sabdariffa L. provides insights into metabolisms of medicinal natural products.</title>
        <authorList>
            <person name="Kim T."/>
        </authorList>
    </citation>
    <scope>NUCLEOTIDE SEQUENCE [LARGE SCALE GENOMIC DNA]</scope>
    <source>
        <strain evidence="2">TK-2024</strain>
        <tissue evidence="2">Old leaves</tissue>
    </source>
</reference>
<protein>
    <submittedName>
        <fullName evidence="2">Uncharacterized protein</fullName>
    </submittedName>
</protein>
<evidence type="ECO:0000256" key="1">
    <source>
        <dbReference type="SAM" id="MobiDB-lite"/>
    </source>
</evidence>
<organism evidence="2 3">
    <name type="scientific">Hibiscus sabdariffa</name>
    <name type="common">roselle</name>
    <dbReference type="NCBI Taxonomy" id="183260"/>
    <lineage>
        <taxon>Eukaryota</taxon>
        <taxon>Viridiplantae</taxon>
        <taxon>Streptophyta</taxon>
        <taxon>Embryophyta</taxon>
        <taxon>Tracheophyta</taxon>
        <taxon>Spermatophyta</taxon>
        <taxon>Magnoliopsida</taxon>
        <taxon>eudicotyledons</taxon>
        <taxon>Gunneridae</taxon>
        <taxon>Pentapetalae</taxon>
        <taxon>rosids</taxon>
        <taxon>malvids</taxon>
        <taxon>Malvales</taxon>
        <taxon>Malvaceae</taxon>
        <taxon>Malvoideae</taxon>
        <taxon>Hibiscus</taxon>
    </lineage>
</organism>
<dbReference type="Proteomes" id="UP001472677">
    <property type="component" value="Unassembled WGS sequence"/>
</dbReference>
<feature type="region of interest" description="Disordered" evidence="1">
    <location>
        <begin position="129"/>
        <end position="150"/>
    </location>
</feature>
<evidence type="ECO:0000313" key="3">
    <source>
        <dbReference type="Proteomes" id="UP001472677"/>
    </source>
</evidence>
<gene>
    <name evidence="2" type="ORF">V6N12_036035</name>
</gene>
<keyword evidence="3" id="KW-1185">Reference proteome</keyword>